<dbReference type="Proteomes" id="UP000019373">
    <property type="component" value="Unassembled WGS sequence"/>
</dbReference>
<keyword evidence="4" id="KW-1133">Transmembrane helix</keyword>
<dbReference type="EMBL" id="KE720961">
    <property type="protein sequence ID" value="ERF73285.1"/>
    <property type="molecule type" value="Genomic_DNA"/>
</dbReference>
<dbReference type="PANTHER" id="PTHR21382:SF1">
    <property type="entry name" value="NADH DEHYDROGENASE [UBIQUINONE] 1 ALPHA SUBCOMPLEX SUBUNIT 11"/>
    <property type="match status" value="1"/>
</dbReference>
<reference evidence="8" key="1">
    <citation type="journal article" date="2014" name="BMC Genomics">
        <title>Genome characteristics reveal the impact of lichenization on lichen-forming fungus Endocarpon pusillum Hedwig (Verrucariales, Ascomycota).</title>
        <authorList>
            <person name="Wang Y.-Y."/>
            <person name="Liu B."/>
            <person name="Zhang X.-Y."/>
            <person name="Zhou Q.-M."/>
            <person name="Zhang T."/>
            <person name="Li H."/>
            <person name="Yu Y.-F."/>
            <person name="Zhang X.-L."/>
            <person name="Hao X.-Y."/>
            <person name="Wang M."/>
            <person name="Wang L."/>
            <person name="Wei J.-C."/>
        </authorList>
    </citation>
    <scope>NUCLEOTIDE SEQUENCE [LARGE SCALE GENOMIC DNA]</scope>
    <source>
        <strain evidence="8">Z07020 / HMAS-L-300199</strain>
    </source>
</reference>
<evidence type="ECO:0000256" key="5">
    <source>
        <dbReference type="ARBA" id="ARBA00023128"/>
    </source>
</evidence>
<sequence>MAEQKAYQPKDTIQASAKATLYTGSAGLLFAAVQNTLTRQNIGALGVFTRFGGSIGLFGLPSTHWQYGQELRLRLAAVGGTYAFISTASANLREKNDPYNQALGGFCAGALLGVPKRQMSSVIGRGVLVAITLAAASYTGNSMLSETVDTETDRFLSKSELRNRFRRPVNELINEIGEGRGIYGPGYEERRRQRIKENYGIDVPEPYYKKP</sequence>
<keyword evidence="5" id="KW-0496">Mitochondrion</keyword>
<dbReference type="OMA" id="TMMNLRE"/>
<dbReference type="PANTHER" id="PTHR21382">
    <property type="entry name" value="NADH-UBIQUINONE OXIDOREDUCTASE SUBUNIT"/>
    <property type="match status" value="1"/>
</dbReference>
<dbReference type="Pfam" id="PF02466">
    <property type="entry name" value="Tim17"/>
    <property type="match status" value="1"/>
</dbReference>
<evidence type="ECO:0000256" key="6">
    <source>
        <dbReference type="ARBA" id="ARBA00023136"/>
    </source>
</evidence>
<comment type="subcellular location">
    <subcellularLocation>
        <location evidence="1">Mitochondrion inner membrane</location>
        <topology evidence="1">Multi-pass membrane protein</topology>
    </subcellularLocation>
</comment>
<dbReference type="AlphaFoldDB" id="U1HRY6"/>
<keyword evidence="3" id="KW-0999">Mitochondrion inner membrane</keyword>
<gene>
    <name evidence="7" type="ORF">EPUS_03118</name>
</gene>
<evidence type="ECO:0000256" key="4">
    <source>
        <dbReference type="ARBA" id="ARBA00022989"/>
    </source>
</evidence>
<dbReference type="GO" id="GO:0005743">
    <property type="term" value="C:mitochondrial inner membrane"/>
    <property type="evidence" value="ECO:0007669"/>
    <property type="project" value="UniProtKB-SubCell"/>
</dbReference>
<evidence type="ECO:0000313" key="7">
    <source>
        <dbReference type="EMBL" id="ERF73285.1"/>
    </source>
</evidence>
<dbReference type="HOGENOM" id="CLU_088319_0_0_1"/>
<organism evidence="7 8">
    <name type="scientific">Endocarpon pusillum (strain Z07020 / HMAS-L-300199)</name>
    <name type="common">Lichen-forming fungus</name>
    <dbReference type="NCBI Taxonomy" id="1263415"/>
    <lineage>
        <taxon>Eukaryota</taxon>
        <taxon>Fungi</taxon>
        <taxon>Dikarya</taxon>
        <taxon>Ascomycota</taxon>
        <taxon>Pezizomycotina</taxon>
        <taxon>Eurotiomycetes</taxon>
        <taxon>Chaetothyriomycetidae</taxon>
        <taxon>Verrucariales</taxon>
        <taxon>Verrucariaceae</taxon>
        <taxon>Endocarpon</taxon>
    </lineage>
</organism>
<protein>
    <recommendedName>
        <fullName evidence="9">NADH-ubiquinone oxidoreductase 21.3 kDa subunit</fullName>
    </recommendedName>
</protein>
<accession>U1HRY6</accession>
<name>U1HRY6_ENDPU</name>
<proteinExistence type="predicted"/>
<keyword evidence="2" id="KW-0812">Transmembrane</keyword>
<keyword evidence="8" id="KW-1185">Reference proteome</keyword>
<evidence type="ECO:0000256" key="2">
    <source>
        <dbReference type="ARBA" id="ARBA00022692"/>
    </source>
</evidence>
<dbReference type="OrthoDB" id="1913277at2759"/>
<keyword evidence="6" id="KW-0472">Membrane</keyword>
<dbReference type="GO" id="GO:0045271">
    <property type="term" value="C:respiratory chain complex I"/>
    <property type="evidence" value="ECO:0007669"/>
    <property type="project" value="InterPro"/>
</dbReference>
<dbReference type="eggNOG" id="ENOG502S81D">
    <property type="taxonomic scope" value="Eukaryota"/>
</dbReference>
<evidence type="ECO:0000313" key="8">
    <source>
        <dbReference type="Proteomes" id="UP000019373"/>
    </source>
</evidence>
<dbReference type="GO" id="GO:0006120">
    <property type="term" value="P:mitochondrial electron transport, NADH to ubiquinone"/>
    <property type="evidence" value="ECO:0007669"/>
    <property type="project" value="InterPro"/>
</dbReference>
<evidence type="ECO:0008006" key="9">
    <source>
        <dbReference type="Google" id="ProtNLM"/>
    </source>
</evidence>
<evidence type="ECO:0000256" key="1">
    <source>
        <dbReference type="ARBA" id="ARBA00004448"/>
    </source>
</evidence>
<evidence type="ECO:0000256" key="3">
    <source>
        <dbReference type="ARBA" id="ARBA00022792"/>
    </source>
</evidence>
<dbReference type="RefSeq" id="XP_007801058.1">
    <property type="nucleotide sequence ID" value="XM_007802867.1"/>
</dbReference>
<dbReference type="GeneID" id="19238165"/>
<dbReference type="InterPro" id="IPR039205">
    <property type="entry name" value="NDUFA11"/>
</dbReference>